<name>A0A438K2D8_VITVI</name>
<dbReference type="AlphaFoldDB" id="A0A438K2D8"/>
<dbReference type="InterPro" id="IPR001128">
    <property type="entry name" value="Cyt_P450"/>
</dbReference>
<dbReference type="PANTHER" id="PTHR47951:SF3">
    <property type="entry name" value="CYTOCHROME P450, FAMILY 706, SUBFAMILY A, POLYPEPTIDE 4"/>
    <property type="match status" value="1"/>
</dbReference>
<evidence type="ECO:0000313" key="2">
    <source>
        <dbReference type="EMBL" id="RVX15374.1"/>
    </source>
</evidence>
<dbReference type="EMBL" id="QGNW01000018">
    <property type="protein sequence ID" value="RVX15374.1"/>
    <property type="molecule type" value="Genomic_DNA"/>
</dbReference>
<dbReference type="OrthoDB" id="6764281at2759"/>
<gene>
    <name evidence="2" type="primary">CYP75B1_6</name>
    <name evidence="2" type="ORF">CK203_009009</name>
</gene>
<dbReference type="InterPro" id="IPR002401">
    <property type="entry name" value="Cyt_P450_E_grp-I"/>
</dbReference>
<protein>
    <submittedName>
        <fullName evidence="2">Flavonoid 3'-monooxygenase</fullName>
    </submittedName>
</protein>
<evidence type="ECO:0000256" key="1">
    <source>
        <dbReference type="SAM" id="MobiDB-lite"/>
    </source>
</evidence>
<dbReference type="Pfam" id="PF00067">
    <property type="entry name" value="p450"/>
    <property type="match status" value="1"/>
</dbReference>
<feature type="region of interest" description="Disordered" evidence="1">
    <location>
        <begin position="87"/>
        <end position="135"/>
    </location>
</feature>
<dbReference type="PRINTS" id="PR00385">
    <property type="entry name" value="P450"/>
</dbReference>
<dbReference type="GO" id="GO:0004497">
    <property type="term" value="F:monooxygenase activity"/>
    <property type="evidence" value="ECO:0007669"/>
    <property type="project" value="UniProtKB-KW"/>
</dbReference>
<comment type="caution">
    <text evidence="2">The sequence shown here is derived from an EMBL/GenBank/DDBJ whole genome shotgun (WGS) entry which is preliminary data.</text>
</comment>
<feature type="compositionally biased region" description="Basic and acidic residues" evidence="1">
    <location>
        <begin position="91"/>
        <end position="104"/>
    </location>
</feature>
<keyword evidence="2" id="KW-0503">Monooxygenase</keyword>
<dbReference type="GO" id="GO:0020037">
    <property type="term" value="F:heme binding"/>
    <property type="evidence" value="ECO:0007669"/>
    <property type="project" value="InterPro"/>
</dbReference>
<keyword evidence="2" id="KW-0560">Oxidoreductase</keyword>
<dbReference type="GO" id="GO:0005506">
    <property type="term" value="F:iron ion binding"/>
    <property type="evidence" value="ECO:0007669"/>
    <property type="project" value="InterPro"/>
</dbReference>
<dbReference type="Gene3D" id="1.10.630.10">
    <property type="entry name" value="Cytochrome P450"/>
    <property type="match status" value="1"/>
</dbReference>
<reference evidence="2 3" key="1">
    <citation type="journal article" date="2018" name="PLoS Genet.">
        <title>Population sequencing reveals clonal diversity and ancestral inbreeding in the grapevine cultivar Chardonnay.</title>
        <authorList>
            <person name="Roach M.J."/>
            <person name="Johnson D.L."/>
            <person name="Bohlmann J."/>
            <person name="van Vuuren H.J."/>
            <person name="Jones S.J."/>
            <person name="Pretorius I.S."/>
            <person name="Schmidt S.A."/>
            <person name="Borneman A.R."/>
        </authorList>
    </citation>
    <scope>NUCLEOTIDE SEQUENCE [LARGE SCALE GENOMIC DNA]</scope>
    <source>
        <strain evidence="3">cv. Chardonnay</strain>
        <tissue evidence="2">Leaf</tissue>
    </source>
</reference>
<dbReference type="SUPFAM" id="SSF48264">
    <property type="entry name" value="Cytochrome P450"/>
    <property type="match status" value="1"/>
</dbReference>
<dbReference type="InterPro" id="IPR036396">
    <property type="entry name" value="Cyt_P450_sf"/>
</dbReference>
<evidence type="ECO:0000313" key="3">
    <source>
        <dbReference type="Proteomes" id="UP000288805"/>
    </source>
</evidence>
<dbReference type="PANTHER" id="PTHR47951">
    <property type="entry name" value="OS08G0547900 PROTEIN"/>
    <property type="match status" value="1"/>
</dbReference>
<dbReference type="GO" id="GO:0016705">
    <property type="term" value="F:oxidoreductase activity, acting on paired donors, with incorporation or reduction of molecular oxygen"/>
    <property type="evidence" value="ECO:0007669"/>
    <property type="project" value="InterPro"/>
</dbReference>
<accession>A0A438K2D8</accession>
<proteinExistence type="predicted"/>
<dbReference type="PRINTS" id="PR00463">
    <property type="entry name" value="EP450I"/>
</dbReference>
<dbReference type="Proteomes" id="UP000288805">
    <property type="component" value="Unassembled WGS sequence"/>
</dbReference>
<organism evidence="2 3">
    <name type="scientific">Vitis vinifera</name>
    <name type="common">Grape</name>
    <dbReference type="NCBI Taxonomy" id="29760"/>
    <lineage>
        <taxon>Eukaryota</taxon>
        <taxon>Viridiplantae</taxon>
        <taxon>Streptophyta</taxon>
        <taxon>Embryophyta</taxon>
        <taxon>Tracheophyta</taxon>
        <taxon>Spermatophyta</taxon>
        <taxon>Magnoliopsida</taxon>
        <taxon>eudicotyledons</taxon>
        <taxon>Gunneridae</taxon>
        <taxon>Pentapetalae</taxon>
        <taxon>rosids</taxon>
        <taxon>Vitales</taxon>
        <taxon>Vitaceae</taxon>
        <taxon>Viteae</taxon>
        <taxon>Vitis</taxon>
    </lineage>
</organism>
<sequence>MVVGGTDSTSNTLKFAIADMMNKPEVMKKAQQELDVVVGKDSIVEESHIYKLPYLSAVMKEAMRLHPMLPLMVPHYPSETCVVGGYTIPKGPDHHHPDSPKDMHGAVILSGPPQGKANDVSASPIQGRANDAGRA</sequence>